<name>A2DFB0_TRIV3</name>
<sequence length="544" mass="62510">MNNVVIQDQIHKALGISTTPSADFMNDENYVDDEICVLDIKNLRPQNGNLHVSEAFDESLQEIKPDNFSRMAKNFYSANKDFLVKLLTELFWLIQVTLYPGDPAQLEKYQKSVGKLWTNFIFPLETHNKDRDFFFDSFPYFATQTIQRLYINLSHANPETTNGTFRLKLCSTIVRLFTSMTPLESQLGNNLTRYFSKPPEAYIEDTDSNREPEILDTKESTDADDIITDVKLPVEDLKTLTKMQRRKRPISKQINMAGVSSLISAATNHRSVPFEHDAQIVIQYPKNELDWTINLPPLLPPPRPPLPTGVNDRARRTREYNPMAEPRSYLHRSLRPNICDSITEMKNSFETESNFRLEHQQKLELDLKEMKNRLMSADKATKDKFISDLRALQMARKRNETPEIPEEKVKVNVNQNQQQPVSVVTSARNEKEQMNDDVDKAEKEEAKNGAKAALDSLRAAHDEALPMFDLMMRPAFKHHPAESHVGGGFIEGVIRPIMEERREKRDQDEKIKAAHAAARQLDPELNSTLDQKRTSKMGLKKVSQ</sequence>
<gene>
    <name evidence="3" type="ORF">TVAG_436620</name>
</gene>
<organism evidence="3 4">
    <name type="scientific">Trichomonas vaginalis (strain ATCC PRA-98 / G3)</name>
    <dbReference type="NCBI Taxonomy" id="412133"/>
    <lineage>
        <taxon>Eukaryota</taxon>
        <taxon>Metamonada</taxon>
        <taxon>Parabasalia</taxon>
        <taxon>Trichomonadida</taxon>
        <taxon>Trichomonadidae</taxon>
        <taxon>Trichomonas</taxon>
    </lineage>
</organism>
<reference evidence="3" key="2">
    <citation type="journal article" date="2007" name="Science">
        <title>Draft genome sequence of the sexually transmitted pathogen Trichomonas vaginalis.</title>
        <authorList>
            <person name="Carlton J.M."/>
            <person name="Hirt R.P."/>
            <person name="Silva J.C."/>
            <person name="Delcher A.L."/>
            <person name="Schatz M."/>
            <person name="Zhao Q."/>
            <person name="Wortman J.R."/>
            <person name="Bidwell S.L."/>
            <person name="Alsmark U.C.M."/>
            <person name="Besteiro S."/>
            <person name="Sicheritz-Ponten T."/>
            <person name="Noel C.J."/>
            <person name="Dacks J.B."/>
            <person name="Foster P.G."/>
            <person name="Simillion C."/>
            <person name="Van de Peer Y."/>
            <person name="Miranda-Saavedra D."/>
            <person name="Barton G.J."/>
            <person name="Westrop G.D."/>
            <person name="Mueller S."/>
            <person name="Dessi D."/>
            <person name="Fiori P.L."/>
            <person name="Ren Q."/>
            <person name="Paulsen I."/>
            <person name="Zhang H."/>
            <person name="Bastida-Corcuera F.D."/>
            <person name="Simoes-Barbosa A."/>
            <person name="Brown M.T."/>
            <person name="Hayes R.D."/>
            <person name="Mukherjee M."/>
            <person name="Okumura C.Y."/>
            <person name="Schneider R."/>
            <person name="Smith A.J."/>
            <person name="Vanacova S."/>
            <person name="Villalvazo M."/>
            <person name="Haas B.J."/>
            <person name="Pertea M."/>
            <person name="Feldblyum T.V."/>
            <person name="Utterback T.R."/>
            <person name="Shu C.L."/>
            <person name="Osoegawa K."/>
            <person name="de Jong P.J."/>
            <person name="Hrdy I."/>
            <person name="Horvathova L."/>
            <person name="Zubacova Z."/>
            <person name="Dolezal P."/>
            <person name="Malik S.B."/>
            <person name="Logsdon J.M. Jr."/>
            <person name="Henze K."/>
            <person name="Gupta A."/>
            <person name="Wang C.C."/>
            <person name="Dunne R.L."/>
            <person name="Upcroft J.A."/>
            <person name="Upcroft P."/>
            <person name="White O."/>
            <person name="Salzberg S.L."/>
            <person name="Tang P."/>
            <person name="Chiu C.-H."/>
            <person name="Lee Y.-S."/>
            <person name="Embley T.M."/>
            <person name="Coombs G.H."/>
            <person name="Mottram J.C."/>
            <person name="Tachezy J."/>
            <person name="Fraser-Liggett C.M."/>
            <person name="Johnson P.J."/>
        </authorList>
    </citation>
    <scope>NUCLEOTIDE SEQUENCE [LARGE SCALE GENOMIC DNA]</scope>
    <source>
        <strain evidence="3">G3</strain>
    </source>
</reference>
<protein>
    <submittedName>
        <fullName evidence="3">Uncharacterized protein</fullName>
    </submittedName>
</protein>
<proteinExistence type="inferred from homology"/>
<keyword evidence="4" id="KW-1185">Reference proteome</keyword>
<reference evidence="3" key="1">
    <citation type="submission" date="2006-10" db="EMBL/GenBank/DDBJ databases">
        <authorList>
            <person name="Amadeo P."/>
            <person name="Zhao Q."/>
            <person name="Wortman J."/>
            <person name="Fraser-Liggett C."/>
            <person name="Carlton J."/>
        </authorList>
    </citation>
    <scope>NUCLEOTIDE SEQUENCE</scope>
    <source>
        <strain evidence="3">G3</strain>
    </source>
</reference>
<feature type="compositionally biased region" description="Basic and acidic residues" evidence="2">
    <location>
        <begin position="500"/>
        <end position="512"/>
    </location>
</feature>
<feature type="region of interest" description="Disordered" evidence="2">
    <location>
        <begin position="415"/>
        <end position="438"/>
    </location>
</feature>
<dbReference type="EMBL" id="DS113194">
    <property type="protein sequence ID" value="EAY20838.1"/>
    <property type="molecule type" value="Genomic_DNA"/>
</dbReference>
<dbReference type="Proteomes" id="UP000001542">
    <property type="component" value="Unassembled WGS sequence"/>
</dbReference>
<evidence type="ECO:0000313" key="3">
    <source>
        <dbReference type="EMBL" id="EAY20838.1"/>
    </source>
</evidence>
<feature type="compositionally biased region" description="Low complexity" evidence="2">
    <location>
        <begin position="415"/>
        <end position="424"/>
    </location>
</feature>
<dbReference type="AlphaFoldDB" id="A2DFB0"/>
<feature type="compositionally biased region" description="Basic residues" evidence="2">
    <location>
        <begin position="534"/>
        <end position="544"/>
    </location>
</feature>
<dbReference type="InterPro" id="IPR029417">
    <property type="entry name" value="FAM227"/>
</dbReference>
<accession>A2DFB0</accession>
<dbReference type="InParanoid" id="A2DFB0"/>
<feature type="compositionally biased region" description="Basic and acidic residues" evidence="2">
    <location>
        <begin position="428"/>
        <end position="438"/>
    </location>
</feature>
<dbReference type="RefSeq" id="XP_001581824.1">
    <property type="nucleotide sequence ID" value="XM_001581774.1"/>
</dbReference>
<dbReference type="Pfam" id="PF14922">
    <property type="entry name" value="FWWh"/>
    <property type="match status" value="1"/>
</dbReference>
<dbReference type="OrthoDB" id="10574922at2759"/>
<dbReference type="VEuPathDB" id="TrichDB:TVAG_436620"/>
<feature type="region of interest" description="Disordered" evidence="2">
    <location>
        <begin position="500"/>
        <end position="544"/>
    </location>
</feature>
<dbReference type="VEuPathDB" id="TrichDB:TVAGG3_0565640"/>
<dbReference type="KEGG" id="tva:5466383"/>
<evidence type="ECO:0000256" key="1">
    <source>
        <dbReference type="ARBA" id="ARBA00008666"/>
    </source>
</evidence>
<evidence type="ECO:0000256" key="2">
    <source>
        <dbReference type="SAM" id="MobiDB-lite"/>
    </source>
</evidence>
<evidence type="ECO:0000313" key="4">
    <source>
        <dbReference type="Proteomes" id="UP000001542"/>
    </source>
</evidence>
<comment type="similarity">
    <text evidence="1">Belongs to the FAM227 family.</text>
</comment>